<gene>
    <name evidence="2" type="primary">tsaB</name>
    <name evidence="2" type="ORF">OW729_09435</name>
</gene>
<dbReference type="NCBIfam" id="TIGR03725">
    <property type="entry name" value="T6A_YeaZ"/>
    <property type="match status" value="1"/>
</dbReference>
<proteinExistence type="predicted"/>
<dbReference type="Gene3D" id="3.30.420.40">
    <property type="match status" value="2"/>
</dbReference>
<reference evidence="2" key="1">
    <citation type="submission" date="2022-12" db="EMBL/GenBank/DDBJ databases">
        <title>Clostridium sp. nov., isolated from industrial wastewater.</title>
        <authorList>
            <person name="Jiayan W."/>
        </authorList>
    </citation>
    <scope>NUCLEOTIDE SEQUENCE</scope>
    <source>
        <strain evidence="2">ZC22-4</strain>
    </source>
</reference>
<sequence>MRILSLDSSTTSATCAILENNNLLGEITLNDKKQHSIILMPQIDYLLKNLNLTIKDIDGFVVSKGPGSFTGLRIGIATIKGLAQGTKKPFVGISTLDALAYNLAYTSGIICPIMDALRDNVYTALYKFNGEKLERLTDYMAIHIDELISIIKKYEPSNITFIGDALPKFSAKLRESFEKVNLAPIHLNVAKASSLGELGLLSLLNGHSDNILSFSPIYIRKPQAEREYENRTGMSVDE</sequence>
<keyword evidence="2" id="KW-0012">Acyltransferase</keyword>
<dbReference type="PANTHER" id="PTHR11735:SF11">
    <property type="entry name" value="TRNA THREONYLCARBAMOYLADENOSINE BIOSYNTHESIS PROTEIN TSAB"/>
    <property type="match status" value="1"/>
</dbReference>
<dbReference type="Proteomes" id="UP001144612">
    <property type="component" value="Unassembled WGS sequence"/>
</dbReference>
<dbReference type="Pfam" id="PF00814">
    <property type="entry name" value="TsaD"/>
    <property type="match status" value="1"/>
</dbReference>
<evidence type="ECO:0000259" key="1">
    <source>
        <dbReference type="Pfam" id="PF00814"/>
    </source>
</evidence>
<evidence type="ECO:0000313" key="2">
    <source>
        <dbReference type="EMBL" id="MCY6958824.1"/>
    </source>
</evidence>
<dbReference type="EC" id="2.3.1.234" evidence="2"/>
<comment type="caution">
    <text evidence="2">The sequence shown here is derived from an EMBL/GenBank/DDBJ whole genome shotgun (WGS) entry which is preliminary data.</text>
</comment>
<dbReference type="SUPFAM" id="SSF53067">
    <property type="entry name" value="Actin-like ATPase domain"/>
    <property type="match status" value="2"/>
</dbReference>
<organism evidence="2 3">
    <name type="scientific">Clostridium brassicae</name>
    <dbReference type="NCBI Taxonomy" id="2999072"/>
    <lineage>
        <taxon>Bacteria</taxon>
        <taxon>Bacillati</taxon>
        <taxon>Bacillota</taxon>
        <taxon>Clostridia</taxon>
        <taxon>Eubacteriales</taxon>
        <taxon>Clostridiaceae</taxon>
        <taxon>Clostridium</taxon>
    </lineage>
</organism>
<keyword evidence="3" id="KW-1185">Reference proteome</keyword>
<dbReference type="InterPro" id="IPR043129">
    <property type="entry name" value="ATPase_NBD"/>
</dbReference>
<dbReference type="InterPro" id="IPR000905">
    <property type="entry name" value="Gcp-like_dom"/>
</dbReference>
<accession>A0ABT4D935</accession>
<keyword evidence="2" id="KW-0808">Transferase</keyword>
<protein>
    <submittedName>
        <fullName evidence="2">tRNA (Adenosine(37)-N6)-threonylcarbamoyltransferase complex dimerization subunit type 1 TsaB</fullName>
        <ecNumber evidence="2">2.3.1.234</ecNumber>
    </submittedName>
</protein>
<dbReference type="RefSeq" id="WP_268061239.1">
    <property type="nucleotide sequence ID" value="NZ_JAPQFJ010000008.1"/>
</dbReference>
<dbReference type="GO" id="GO:0061711">
    <property type="term" value="F:tRNA N(6)-L-threonylcarbamoyladenine synthase activity"/>
    <property type="evidence" value="ECO:0007669"/>
    <property type="project" value="UniProtKB-EC"/>
</dbReference>
<dbReference type="PANTHER" id="PTHR11735">
    <property type="entry name" value="TRNA N6-ADENOSINE THREONYLCARBAMOYLTRANSFERASE"/>
    <property type="match status" value="1"/>
</dbReference>
<dbReference type="CDD" id="cd24032">
    <property type="entry name" value="ASKHA_NBD_TsaB"/>
    <property type="match status" value="1"/>
</dbReference>
<dbReference type="EMBL" id="JAPQFJ010000008">
    <property type="protein sequence ID" value="MCY6958824.1"/>
    <property type="molecule type" value="Genomic_DNA"/>
</dbReference>
<feature type="domain" description="Gcp-like" evidence="1">
    <location>
        <begin position="23"/>
        <end position="227"/>
    </location>
</feature>
<dbReference type="InterPro" id="IPR022496">
    <property type="entry name" value="T6A_TsaB"/>
</dbReference>
<name>A0ABT4D935_9CLOT</name>
<evidence type="ECO:0000313" key="3">
    <source>
        <dbReference type="Proteomes" id="UP001144612"/>
    </source>
</evidence>